<name>A0AAW0HIE5_MYOGA</name>
<sequence length="250" mass="28811">MAVFQVRNAKQAASFSCNKTNFESLAYRDLRMGSQKVSRWKTEHIAQKAWERGAKIVREPWVGQDKFGKVKLAVLQMYGDTTHPLVEINYTGHFLSGFENPMDTDTLLLKLPSCNLEIINHIEHTEYNSLCSIVVANYEESIKMPIKEPAPRKKKSQIQEYVDYIGDAGVQQIAKMLWENLQTAKIQVKESMNVLEKLKFLVDYDEKAYLLQIFTKPMQDQPTLFLEVIQLWSKQLQFCGATSPTWRPTG</sequence>
<proteinExistence type="predicted"/>
<dbReference type="GO" id="GO:0003868">
    <property type="term" value="F:4-hydroxyphenylpyruvate dioxygenase activity"/>
    <property type="evidence" value="ECO:0007669"/>
    <property type="project" value="InterPro"/>
</dbReference>
<accession>A0AAW0HIE5</accession>
<dbReference type="EMBL" id="JBBHLL010000453">
    <property type="protein sequence ID" value="KAK7802614.1"/>
    <property type="molecule type" value="Genomic_DNA"/>
</dbReference>
<dbReference type="GO" id="GO:0000139">
    <property type="term" value="C:Golgi membrane"/>
    <property type="evidence" value="ECO:0007669"/>
    <property type="project" value="TreeGrafter"/>
</dbReference>
<protein>
    <submittedName>
        <fullName evidence="1">Uncharacterized protein</fullName>
    </submittedName>
</protein>
<dbReference type="PANTHER" id="PTHR11959:SF12">
    <property type="entry name" value="4-HYDROXYPHENYLPYRUVATE DIOXYGENASE"/>
    <property type="match status" value="1"/>
</dbReference>
<comment type="caution">
    <text evidence="1">The sequence shown here is derived from an EMBL/GenBank/DDBJ whole genome shotgun (WGS) entry which is preliminary data.</text>
</comment>
<dbReference type="InterPro" id="IPR029068">
    <property type="entry name" value="Glyas_Bleomycin-R_OHBP_Dase"/>
</dbReference>
<dbReference type="SUPFAM" id="SSF54593">
    <property type="entry name" value="Glyoxalase/Bleomycin resistance protein/Dihydroxybiphenyl dioxygenase"/>
    <property type="match status" value="1"/>
</dbReference>
<dbReference type="GO" id="GO:0006572">
    <property type="term" value="P:L-tyrosine catabolic process"/>
    <property type="evidence" value="ECO:0007669"/>
    <property type="project" value="TreeGrafter"/>
</dbReference>
<evidence type="ECO:0000313" key="2">
    <source>
        <dbReference type="Proteomes" id="UP001488838"/>
    </source>
</evidence>
<dbReference type="PANTHER" id="PTHR11959">
    <property type="entry name" value="4-HYDROXYPHENYLPYRUVATE DIOXYGENASE"/>
    <property type="match status" value="1"/>
</dbReference>
<reference evidence="1 2" key="1">
    <citation type="journal article" date="2023" name="bioRxiv">
        <title>Conserved and derived expression patterns and positive selection on dental genes reveal complex evolutionary context of ever-growing rodent molars.</title>
        <authorList>
            <person name="Calamari Z.T."/>
            <person name="Song A."/>
            <person name="Cohen E."/>
            <person name="Akter M."/>
            <person name="Roy R.D."/>
            <person name="Hallikas O."/>
            <person name="Christensen M.M."/>
            <person name="Li P."/>
            <person name="Marangoni P."/>
            <person name="Jernvall J."/>
            <person name="Klein O.D."/>
        </authorList>
    </citation>
    <scope>NUCLEOTIDE SEQUENCE [LARGE SCALE GENOMIC DNA]</scope>
    <source>
        <strain evidence="1">V071</strain>
    </source>
</reference>
<gene>
    <name evidence="1" type="ORF">U0070_020065</name>
</gene>
<dbReference type="InterPro" id="IPR005956">
    <property type="entry name" value="4OHPhenylPyrv_dOase"/>
</dbReference>
<keyword evidence="2" id="KW-1185">Reference proteome</keyword>
<organism evidence="1 2">
    <name type="scientific">Myodes glareolus</name>
    <name type="common">Bank vole</name>
    <name type="synonym">Clethrionomys glareolus</name>
    <dbReference type="NCBI Taxonomy" id="447135"/>
    <lineage>
        <taxon>Eukaryota</taxon>
        <taxon>Metazoa</taxon>
        <taxon>Chordata</taxon>
        <taxon>Craniata</taxon>
        <taxon>Vertebrata</taxon>
        <taxon>Euteleostomi</taxon>
        <taxon>Mammalia</taxon>
        <taxon>Eutheria</taxon>
        <taxon>Euarchontoglires</taxon>
        <taxon>Glires</taxon>
        <taxon>Rodentia</taxon>
        <taxon>Myomorpha</taxon>
        <taxon>Muroidea</taxon>
        <taxon>Cricetidae</taxon>
        <taxon>Arvicolinae</taxon>
        <taxon>Myodes</taxon>
    </lineage>
</organism>
<evidence type="ECO:0000313" key="1">
    <source>
        <dbReference type="EMBL" id="KAK7802614.1"/>
    </source>
</evidence>
<dbReference type="Gene3D" id="3.10.180.10">
    <property type="entry name" value="2,3-Dihydroxybiphenyl 1,2-Dioxygenase, domain 1"/>
    <property type="match status" value="3"/>
</dbReference>
<dbReference type="GO" id="GO:0005789">
    <property type="term" value="C:endoplasmic reticulum membrane"/>
    <property type="evidence" value="ECO:0007669"/>
    <property type="project" value="TreeGrafter"/>
</dbReference>
<dbReference type="Proteomes" id="UP001488838">
    <property type="component" value="Unassembled WGS sequence"/>
</dbReference>
<dbReference type="AlphaFoldDB" id="A0AAW0HIE5"/>